<dbReference type="RefSeq" id="XP_024082363.1">
    <property type="nucleotide sequence ID" value="XM_024226595.1"/>
</dbReference>
<evidence type="ECO:0000256" key="2">
    <source>
        <dbReference type="SAM" id="SignalP"/>
    </source>
</evidence>
<dbReference type="GeneID" id="106671939"/>
<feature type="chain" id="PRO_5035202519" evidence="2">
    <location>
        <begin position="20"/>
        <end position="235"/>
    </location>
</feature>
<accession>A0A8I6SJG5</accession>
<name>A0A8I6SJG5_CIMLE</name>
<evidence type="ECO:0000256" key="1">
    <source>
        <dbReference type="SAM" id="MobiDB-lite"/>
    </source>
</evidence>
<feature type="region of interest" description="Disordered" evidence="1">
    <location>
        <begin position="214"/>
        <end position="235"/>
    </location>
</feature>
<feature type="compositionally biased region" description="Basic and acidic residues" evidence="1">
    <location>
        <begin position="214"/>
        <end position="226"/>
    </location>
</feature>
<dbReference type="OrthoDB" id="10615048at2759"/>
<reference evidence="3" key="1">
    <citation type="submission" date="2022-01" db="UniProtKB">
        <authorList>
            <consortium name="EnsemblMetazoa"/>
        </authorList>
    </citation>
    <scope>IDENTIFICATION</scope>
</reference>
<keyword evidence="2" id="KW-0732">Signal</keyword>
<dbReference type="Proteomes" id="UP000494040">
    <property type="component" value="Unassembled WGS sequence"/>
</dbReference>
<proteinExistence type="predicted"/>
<dbReference type="AlphaFoldDB" id="A0A8I6SJG5"/>
<sequence>MTHKFVCFSLFLVLHQVLCSEDYDLSTMEIRQEMNGLNDEVAGTELEVQMMAENLKNSIPVPKPVSDHLQSRKGEIYKWFSSRPNGNSRRCLSKQKNVEMIRNQSFESVMRCGSLIGKITTALLDKAALLKGLVNRQVVASFNLTMPCIALSKKDDCLGQAREQVKQRRESVEAALKRFGIFKRLKEREAEINCEMCRSITDLYRQAQEDEESSLKECIKEDEKYENTTPQPDQE</sequence>
<dbReference type="EnsemblMetazoa" id="XM_024226595.1">
    <property type="protein sequence ID" value="XP_024082363.1"/>
    <property type="gene ID" value="LOC106671939"/>
</dbReference>
<evidence type="ECO:0000313" key="4">
    <source>
        <dbReference type="Proteomes" id="UP000494040"/>
    </source>
</evidence>
<organism evidence="3 4">
    <name type="scientific">Cimex lectularius</name>
    <name type="common">Bed bug</name>
    <name type="synonym">Acanthia lectularia</name>
    <dbReference type="NCBI Taxonomy" id="79782"/>
    <lineage>
        <taxon>Eukaryota</taxon>
        <taxon>Metazoa</taxon>
        <taxon>Ecdysozoa</taxon>
        <taxon>Arthropoda</taxon>
        <taxon>Hexapoda</taxon>
        <taxon>Insecta</taxon>
        <taxon>Pterygota</taxon>
        <taxon>Neoptera</taxon>
        <taxon>Paraneoptera</taxon>
        <taxon>Hemiptera</taxon>
        <taxon>Heteroptera</taxon>
        <taxon>Panheteroptera</taxon>
        <taxon>Cimicomorpha</taxon>
        <taxon>Cimicidae</taxon>
        <taxon>Cimex</taxon>
    </lineage>
</organism>
<keyword evidence="4" id="KW-1185">Reference proteome</keyword>
<protein>
    <submittedName>
        <fullName evidence="3">Uncharacterized protein</fullName>
    </submittedName>
</protein>
<evidence type="ECO:0000313" key="3">
    <source>
        <dbReference type="EnsemblMetazoa" id="XP_024082363.1"/>
    </source>
</evidence>
<feature type="signal peptide" evidence="2">
    <location>
        <begin position="1"/>
        <end position="19"/>
    </location>
</feature>